<keyword evidence="2" id="KW-0012">Acyltransferase</keyword>
<dbReference type="RefSeq" id="WP_038158612.1">
    <property type="nucleotide sequence ID" value="NZ_CP009264.1"/>
</dbReference>
<dbReference type="Gene3D" id="3.40.630.30">
    <property type="match status" value="1"/>
</dbReference>
<gene>
    <name evidence="3" type="ORF">TW71_16720</name>
</gene>
<keyword evidence="1 3" id="KW-0808">Transferase</keyword>
<dbReference type="SUPFAM" id="SSF55729">
    <property type="entry name" value="Acyl-CoA N-acyltransferases (Nat)"/>
    <property type="match status" value="1"/>
</dbReference>
<name>A0A837G417_9VIBR</name>
<dbReference type="Pfam" id="PF00583">
    <property type="entry name" value="Acetyltransf_1"/>
    <property type="match status" value="1"/>
</dbReference>
<evidence type="ECO:0000256" key="2">
    <source>
        <dbReference type="ARBA" id="ARBA00023315"/>
    </source>
</evidence>
<dbReference type="CDD" id="cd04301">
    <property type="entry name" value="NAT_SF"/>
    <property type="match status" value="1"/>
</dbReference>
<dbReference type="InterPro" id="IPR050680">
    <property type="entry name" value="YpeA/RimI_acetyltransf"/>
</dbReference>
<evidence type="ECO:0000313" key="3">
    <source>
        <dbReference type="EMBL" id="KJY70508.1"/>
    </source>
</evidence>
<protein>
    <submittedName>
        <fullName evidence="3">Acetyltransferase</fullName>
    </submittedName>
</protein>
<dbReference type="KEGG" id="vct:JV59_32665"/>
<dbReference type="AlphaFoldDB" id="A0A837G417"/>
<dbReference type="InterPro" id="IPR016181">
    <property type="entry name" value="Acyl_CoA_acyltransferase"/>
</dbReference>
<dbReference type="PANTHER" id="PTHR43420">
    <property type="entry name" value="ACETYLTRANSFERASE"/>
    <property type="match status" value="1"/>
</dbReference>
<evidence type="ECO:0000256" key="1">
    <source>
        <dbReference type="ARBA" id="ARBA00022679"/>
    </source>
</evidence>
<accession>A0A837G417</accession>
<proteinExistence type="predicted"/>
<dbReference type="EMBL" id="JXXR01000017">
    <property type="protein sequence ID" value="KJY70508.1"/>
    <property type="molecule type" value="Genomic_DNA"/>
</dbReference>
<organism evidence="3">
    <name type="scientific">Vibrio coralliilyticus</name>
    <dbReference type="NCBI Taxonomy" id="190893"/>
    <lineage>
        <taxon>Bacteria</taxon>
        <taxon>Pseudomonadati</taxon>
        <taxon>Pseudomonadota</taxon>
        <taxon>Gammaproteobacteria</taxon>
        <taxon>Vibrionales</taxon>
        <taxon>Vibrionaceae</taxon>
        <taxon>Vibrio</taxon>
    </lineage>
</organism>
<dbReference type="GO" id="GO:0016747">
    <property type="term" value="F:acyltransferase activity, transferring groups other than amino-acyl groups"/>
    <property type="evidence" value="ECO:0007669"/>
    <property type="project" value="InterPro"/>
</dbReference>
<dbReference type="InterPro" id="IPR000182">
    <property type="entry name" value="GNAT_dom"/>
</dbReference>
<comment type="caution">
    <text evidence="3">The sequence shown here is derived from an EMBL/GenBank/DDBJ whole genome shotgun (WGS) entry which is preliminary data.</text>
</comment>
<dbReference type="PROSITE" id="PS51186">
    <property type="entry name" value="GNAT"/>
    <property type="match status" value="1"/>
</dbReference>
<sequence length="158" mass="17947">MVKLREMRTEEFADFYHYAAEAYAQDIAENQGHAAEKSLELAHQALKRCFPDGVESKGQSLMCIDAEKDGESILAGYLWHCVNQKEGSTFIYDFYVMEAFRGQGLGSKAIELLEAKMKDVDIKQIKLRVAFNNERARKLYEELGFVVTGYNMSKVITG</sequence>
<reference evidence="3" key="1">
    <citation type="journal article" date="2015" name="BMC Genomics">
        <title>Genome mining reveals unlocked bioactive potential of marine Gram-negative bacteria.</title>
        <authorList>
            <person name="Machado H."/>
            <person name="Sonnenschein E.C."/>
            <person name="Melchiorsen J."/>
            <person name="Gram L."/>
        </authorList>
    </citation>
    <scope>NUCLEOTIDE SEQUENCE</scope>
    <source>
        <strain evidence="3">S2052</strain>
    </source>
</reference>